<feature type="region of interest" description="Disordered" evidence="5">
    <location>
        <begin position="1052"/>
        <end position="1076"/>
    </location>
</feature>
<dbReference type="OrthoDB" id="9807790at2"/>
<dbReference type="PANTHER" id="PTHR22683:SF1">
    <property type="entry name" value="TYPE VII SECRETION SYSTEM PROTEIN ESSC"/>
    <property type="match status" value="1"/>
</dbReference>
<dbReference type="Pfam" id="PF01580">
    <property type="entry name" value="FtsK_SpoIIIE"/>
    <property type="match status" value="1"/>
</dbReference>
<keyword evidence="9" id="KW-1185">Reference proteome</keyword>
<dbReference type="InterPro" id="IPR027417">
    <property type="entry name" value="P-loop_NTPase"/>
</dbReference>
<dbReference type="Gene3D" id="3.40.50.300">
    <property type="entry name" value="P-loop containing nucleotide triphosphate hydrolases"/>
    <property type="match status" value="2"/>
</dbReference>
<dbReference type="EMBL" id="CP031229">
    <property type="protein sequence ID" value="AXH94811.1"/>
    <property type="molecule type" value="Genomic_DNA"/>
</dbReference>
<dbReference type="SMART" id="SM00240">
    <property type="entry name" value="FHA"/>
    <property type="match status" value="1"/>
</dbReference>
<dbReference type="PROSITE" id="PS50901">
    <property type="entry name" value="FTSK"/>
    <property type="match status" value="1"/>
</dbReference>
<organism evidence="8 9">
    <name type="scientific">Ornithinimicrobium avium</name>
    <dbReference type="NCBI Taxonomy" id="2283195"/>
    <lineage>
        <taxon>Bacteria</taxon>
        <taxon>Bacillati</taxon>
        <taxon>Actinomycetota</taxon>
        <taxon>Actinomycetes</taxon>
        <taxon>Micrococcales</taxon>
        <taxon>Ornithinimicrobiaceae</taxon>
        <taxon>Ornithinimicrobium</taxon>
    </lineage>
</organism>
<dbReference type="SUPFAM" id="SSF52540">
    <property type="entry name" value="P-loop containing nucleoside triphosphate hydrolases"/>
    <property type="match status" value="2"/>
</dbReference>
<name>A0A345NIF3_9MICO</name>
<dbReference type="SMART" id="SM00382">
    <property type="entry name" value="AAA"/>
    <property type="match status" value="3"/>
</dbReference>
<accession>A0A345NIF3</accession>
<feature type="region of interest" description="Disordered" evidence="5">
    <location>
        <begin position="196"/>
        <end position="216"/>
    </location>
</feature>
<dbReference type="InterPro" id="IPR050206">
    <property type="entry name" value="FtsK/SpoIIIE/SftA"/>
</dbReference>
<keyword evidence="2 4" id="KW-0547">Nucleotide-binding</keyword>
<evidence type="ECO:0000256" key="3">
    <source>
        <dbReference type="ARBA" id="ARBA00022840"/>
    </source>
</evidence>
<feature type="domain" description="FHA" evidence="6">
    <location>
        <begin position="89"/>
        <end position="138"/>
    </location>
</feature>
<dbReference type="InterPro" id="IPR003593">
    <property type="entry name" value="AAA+_ATPase"/>
</dbReference>
<feature type="domain" description="FtsK" evidence="7">
    <location>
        <begin position="542"/>
        <end position="724"/>
    </location>
</feature>
<evidence type="ECO:0000313" key="8">
    <source>
        <dbReference type="EMBL" id="AXH94811.1"/>
    </source>
</evidence>
<evidence type="ECO:0000256" key="4">
    <source>
        <dbReference type="PROSITE-ProRule" id="PRU00289"/>
    </source>
</evidence>
<dbReference type="CDD" id="cd00060">
    <property type="entry name" value="FHA"/>
    <property type="match status" value="1"/>
</dbReference>
<gene>
    <name evidence="8" type="ORF">DV701_00160</name>
</gene>
<evidence type="ECO:0000259" key="6">
    <source>
        <dbReference type="PROSITE" id="PS50006"/>
    </source>
</evidence>
<dbReference type="InterPro" id="IPR008984">
    <property type="entry name" value="SMAD_FHA_dom_sf"/>
</dbReference>
<sequence length="1281" mass="133452">MRSMVTVRHGGALRHVLLDASAAPTVGAAHEALGLPPPAGSRASEPLRHGYAVPEGPPAPAPLRPAARLVVVAGPDAGGSVELRPGTWVTVGRAATCDLVVGDPALSRVHLRLRLDRQGVLVEDLGSTNGLVWHGLPHGAGPQTGPVAVPGPAGEAAASWPPGAELHVGSSRLELVLEPLPPLDGHEVHGRVQVRPWPRPRGEAAPVGLETPTPPQEPVLRTPSAWSWALPLVASVAAAALLRMPMVLLFGLMAPAMVLGHHLGERRSSRRGLRQAVVAHGRALAQLEVDQERALHRDLRSLRDRDPGLLGVALAWHGGPTTALWSRGEEPPGVVVGEGALPSGVTLDGESLDHPAAPVTLRLDAPVALVGPPPLTAAAARSWLLQLATALPPSRLAIVVHPADPPGEEWDLLAWLPHTRPRPADAPSTNLVWGTDLLIRTRARDVPDGVPQVVVSTPGTGVLRQPGRPDLTFRPTLVPLQVARHVARGLAPLVEDRGEAERLRPETLGDLVRWPRDGDGVRAGWAGRTADLRVPLGTDEAGAPALVDLAADGPHALVAGTTGSGKSELLRTLVTALALRNRPSRLSLLLVDYKGGSSLAECAALPHCCGLVTDLDPHLAQRVLVSLTAELRRRETVLAAAGARDVREHPDLPRLVVVIDEFRVLAEELPEFLDGLVHLAAVGRSLGVHLVLATQRPAGVVSADLRANVNLRIALRVRDRADSLDVLEVPDAAELPEGRPGLALLRTGAAPPRRVQVVPAAPPPAPGRAPASGEVAEAVPGAWSGWCRLHAAPTTAESGLGDLPSLLSRVAEDDGERPLTVWRPPLPPNVGSDTEPGAWALADRPETQARERLVWDGSGHVAVVGAARTGRTTAVRSLLAATGPCWLYVVDLGRGLEGTEVVDHPGLRGWVGPHDPAHGLRVLERVAQVVDRRSGARQDGSSPVVLVVDGWDRLLEAYRDVAGGQVRDLLLRILRDGPGAGVVVLLTGGRSLLAGPVVAEVPEVWALHLHDPADLLLAGLRRHQVPSDQPPGRAVRTRDGLVAQVLLPASAAGPTSALSEPALTEAHSEPPLGPAPPRLESLPDTFAGGRAWSVGGDDASPMRPPAGSVLVLGPPGSGVSSTLATLAAWRTGTPPSRTASGSAPDATPPPVHVGADDAGPHGAERIESALRDHSGTVVVDDAHLLAGSRTEDLVLGWSARTGGDLLVGGELAACSGLFRGLVVEVARHRTGVVLQPDQPGQGAVLGVRLPVDGRRVPGRGVLVQRGGCTPIQVALPRPAGP</sequence>
<dbReference type="KEGG" id="orn:DV701_00160"/>
<dbReference type="Pfam" id="PF16697">
    <property type="entry name" value="Yop-YscD_cpl"/>
    <property type="match status" value="1"/>
</dbReference>
<dbReference type="InterPro" id="IPR000253">
    <property type="entry name" value="FHA_dom"/>
</dbReference>
<feature type="region of interest" description="Disordered" evidence="5">
    <location>
        <begin position="1131"/>
        <end position="1150"/>
    </location>
</feature>
<protein>
    <submittedName>
        <fullName evidence="8">FHA domain-containing protein</fullName>
    </submittedName>
</protein>
<dbReference type="GO" id="GO:0005524">
    <property type="term" value="F:ATP binding"/>
    <property type="evidence" value="ECO:0007669"/>
    <property type="project" value="UniProtKB-UniRule"/>
</dbReference>
<dbReference type="SUPFAM" id="SSF49879">
    <property type="entry name" value="SMAD/FHA domain"/>
    <property type="match status" value="1"/>
</dbReference>
<dbReference type="PANTHER" id="PTHR22683">
    <property type="entry name" value="SPORULATION PROTEIN RELATED"/>
    <property type="match status" value="1"/>
</dbReference>
<keyword evidence="1" id="KW-0597">Phosphoprotein</keyword>
<evidence type="ECO:0000256" key="5">
    <source>
        <dbReference type="SAM" id="MobiDB-lite"/>
    </source>
</evidence>
<evidence type="ECO:0000313" key="9">
    <source>
        <dbReference type="Proteomes" id="UP000253790"/>
    </source>
</evidence>
<keyword evidence="3 4" id="KW-0067">ATP-binding</keyword>
<dbReference type="Proteomes" id="UP000253790">
    <property type="component" value="Chromosome"/>
</dbReference>
<dbReference type="GO" id="GO:0003677">
    <property type="term" value="F:DNA binding"/>
    <property type="evidence" value="ECO:0007669"/>
    <property type="project" value="InterPro"/>
</dbReference>
<feature type="binding site" evidence="4">
    <location>
        <begin position="560"/>
        <end position="567"/>
    </location>
    <ligand>
        <name>ATP</name>
        <dbReference type="ChEBI" id="CHEBI:30616"/>
    </ligand>
</feature>
<dbReference type="CDD" id="cd01127">
    <property type="entry name" value="TrwB_TraG_TraD_VirD4"/>
    <property type="match status" value="1"/>
</dbReference>
<dbReference type="PROSITE" id="PS50006">
    <property type="entry name" value="FHA_DOMAIN"/>
    <property type="match status" value="1"/>
</dbReference>
<dbReference type="InterPro" id="IPR032030">
    <property type="entry name" value="YscD_cytoplasmic_dom"/>
</dbReference>
<dbReference type="InterPro" id="IPR002543">
    <property type="entry name" value="FtsK_dom"/>
</dbReference>
<evidence type="ECO:0000256" key="1">
    <source>
        <dbReference type="ARBA" id="ARBA00022553"/>
    </source>
</evidence>
<dbReference type="Gene3D" id="2.60.200.20">
    <property type="match status" value="1"/>
</dbReference>
<reference evidence="8 9" key="1">
    <citation type="submission" date="2018-07" db="EMBL/GenBank/DDBJ databases">
        <title>Complete genome sequencing of Ornithinimicrobium sp. AMA3305.</title>
        <authorList>
            <person name="Bae J.-W."/>
        </authorList>
    </citation>
    <scope>NUCLEOTIDE SEQUENCE [LARGE SCALE GENOMIC DNA]</scope>
    <source>
        <strain evidence="8 9">AMA3305</strain>
    </source>
</reference>
<dbReference type="RefSeq" id="WP_114926580.1">
    <property type="nucleotide sequence ID" value="NZ_CP031229.1"/>
</dbReference>
<evidence type="ECO:0000259" key="7">
    <source>
        <dbReference type="PROSITE" id="PS50901"/>
    </source>
</evidence>
<evidence type="ECO:0000256" key="2">
    <source>
        <dbReference type="ARBA" id="ARBA00022741"/>
    </source>
</evidence>
<proteinExistence type="predicted"/>